<dbReference type="KEGG" id="saca:FFV09_00965"/>
<dbReference type="RefSeq" id="WP_141445938.1">
    <property type="nucleotide sequence ID" value="NZ_CP041217.1"/>
</dbReference>
<sequence length="228" mass="23904">MMWQGIYSSSVTYNFGDVVSDVVNQNTYMCIADGTLNKGLSTNANWALMLSVAAAISNANTAASLADTARDNANTATATANTAAGNADIKAALADAKAAFAQTQGDHAKTQGDMALERGTSLVNKGTYSATTTYKPLNIVVYKNGVYQSIVQSTGIVPTNTANWVLLLQSTASVTWSSILEKPTNLETIEGSQAKVDAKAKEITDRLDLEKDVDVALAAGLQVVKATK</sequence>
<name>A0A4Y6UPH0_SACBS</name>
<dbReference type="AlphaFoldDB" id="A0A4Y6UPH0"/>
<keyword evidence="2" id="KW-1185">Reference proteome</keyword>
<accession>A0A4Y6UPH0</accession>
<gene>
    <name evidence="1" type="ORF">FFV09_00965</name>
</gene>
<proteinExistence type="predicted"/>
<protein>
    <submittedName>
        <fullName evidence="1">Uncharacterized protein</fullName>
    </submittedName>
</protein>
<dbReference type="Proteomes" id="UP000316968">
    <property type="component" value="Chromosome"/>
</dbReference>
<organism evidence="1 2">
    <name type="scientific">Saccharibacillus brassicae</name>
    <dbReference type="NCBI Taxonomy" id="2583377"/>
    <lineage>
        <taxon>Bacteria</taxon>
        <taxon>Bacillati</taxon>
        <taxon>Bacillota</taxon>
        <taxon>Bacilli</taxon>
        <taxon>Bacillales</taxon>
        <taxon>Paenibacillaceae</taxon>
        <taxon>Saccharibacillus</taxon>
    </lineage>
</organism>
<evidence type="ECO:0000313" key="1">
    <source>
        <dbReference type="EMBL" id="QDH19549.1"/>
    </source>
</evidence>
<dbReference type="EMBL" id="CP041217">
    <property type="protein sequence ID" value="QDH19549.1"/>
    <property type="molecule type" value="Genomic_DNA"/>
</dbReference>
<dbReference type="OrthoDB" id="2944087at2"/>
<evidence type="ECO:0000313" key="2">
    <source>
        <dbReference type="Proteomes" id="UP000316968"/>
    </source>
</evidence>
<reference evidence="1 2" key="1">
    <citation type="submission" date="2019-06" db="EMBL/GenBank/DDBJ databases">
        <title>Saccharibacillus brassicae sp. nov., an endophytic bacterium isolated from Chinese cabbage seeds (Brassica pekinensis).</title>
        <authorList>
            <person name="Jiang L."/>
            <person name="Lee J."/>
            <person name="Kim S.W."/>
        </authorList>
    </citation>
    <scope>NUCLEOTIDE SEQUENCE [LARGE SCALE GENOMIC DNA]</scope>
    <source>
        <strain evidence="2">KCTC 43072 / ATSA2</strain>
    </source>
</reference>